<evidence type="ECO:0000313" key="2">
    <source>
        <dbReference type="Proteomes" id="UP001149140"/>
    </source>
</evidence>
<dbReference type="InterPro" id="IPR052965">
    <property type="entry name" value="Pigment-catalase-like"/>
</dbReference>
<dbReference type="CDD" id="cd00657">
    <property type="entry name" value="Ferritin_like"/>
    <property type="match status" value="1"/>
</dbReference>
<reference evidence="1" key="1">
    <citation type="submission" date="2022-10" db="EMBL/GenBank/DDBJ databases">
        <title>The WGS of Solirubrobacter ginsenosidimutans DSM 21036.</title>
        <authorList>
            <person name="Jiang Z."/>
        </authorList>
    </citation>
    <scope>NUCLEOTIDE SEQUENCE</scope>
    <source>
        <strain evidence="1">DSM 21036</strain>
    </source>
</reference>
<dbReference type="PANTHER" id="PTHR31694:SF26">
    <property type="entry name" value="OS05G0151100 PROTEIN"/>
    <property type="match status" value="1"/>
</dbReference>
<evidence type="ECO:0000313" key="1">
    <source>
        <dbReference type="EMBL" id="MDA0159106.1"/>
    </source>
</evidence>
<dbReference type="Pfam" id="PF13668">
    <property type="entry name" value="Ferritin_2"/>
    <property type="match status" value="1"/>
</dbReference>
<dbReference type="EMBL" id="JAPDOD010000001">
    <property type="protein sequence ID" value="MDA0159106.1"/>
    <property type="molecule type" value="Genomic_DNA"/>
</dbReference>
<dbReference type="Gene3D" id="1.20.1260.10">
    <property type="match status" value="1"/>
</dbReference>
<dbReference type="NCBIfam" id="TIGR01409">
    <property type="entry name" value="TAT_signal_seq"/>
    <property type="match status" value="1"/>
</dbReference>
<accession>A0A9X3S0D3</accession>
<dbReference type="SUPFAM" id="SSF47240">
    <property type="entry name" value="Ferritin-like"/>
    <property type="match status" value="1"/>
</dbReference>
<protein>
    <submittedName>
        <fullName evidence="1">Ferritin-like domain-containing protein</fullName>
    </submittedName>
</protein>
<keyword evidence="2" id="KW-1185">Reference proteome</keyword>
<dbReference type="RefSeq" id="WP_270037767.1">
    <property type="nucleotide sequence ID" value="NZ_JAPDOD010000001.1"/>
</dbReference>
<dbReference type="AlphaFoldDB" id="A0A9X3S0D3"/>
<dbReference type="InterPro" id="IPR006311">
    <property type="entry name" value="TAT_signal"/>
</dbReference>
<dbReference type="InterPro" id="IPR009078">
    <property type="entry name" value="Ferritin-like_SF"/>
</dbReference>
<proteinExistence type="predicted"/>
<organism evidence="1 2">
    <name type="scientific">Solirubrobacter ginsenosidimutans</name>
    <dbReference type="NCBI Taxonomy" id="490573"/>
    <lineage>
        <taxon>Bacteria</taxon>
        <taxon>Bacillati</taxon>
        <taxon>Actinomycetota</taxon>
        <taxon>Thermoleophilia</taxon>
        <taxon>Solirubrobacterales</taxon>
        <taxon>Solirubrobacteraceae</taxon>
        <taxon>Solirubrobacter</taxon>
    </lineage>
</organism>
<dbReference type="PANTHER" id="PTHR31694">
    <property type="entry name" value="DESICCATION-LIKE PROTEIN"/>
    <property type="match status" value="1"/>
</dbReference>
<sequence length="220" mass="22934">MFTSKPRVDLSAVVEFDADGALRETADTAARHSRRRFLRNSGLAAGGIAVAGGMVPGSALAATSKGDVAILNFALTLEYLESAFYASALKHAGLTGEFERFARLVHQHEMAHVEALRKALGNAAIKRPAFAFGSAVTSKASFTATSIALEDTGVQAYQGQAPFIKSNDVFKAAISIHPVEARHAAWIRNLAGLGPAPAAFNPALTKSAVLAAVGATGFIK</sequence>
<dbReference type="Proteomes" id="UP001149140">
    <property type="component" value="Unassembled WGS sequence"/>
</dbReference>
<dbReference type="InterPro" id="IPR019546">
    <property type="entry name" value="TAT_signal_bac_arc"/>
</dbReference>
<dbReference type="PROSITE" id="PS51318">
    <property type="entry name" value="TAT"/>
    <property type="match status" value="1"/>
</dbReference>
<dbReference type="InterPro" id="IPR012347">
    <property type="entry name" value="Ferritin-like"/>
</dbReference>
<name>A0A9X3S0D3_9ACTN</name>
<gene>
    <name evidence="1" type="ORF">OM076_02415</name>
</gene>
<comment type="caution">
    <text evidence="1">The sequence shown here is derived from an EMBL/GenBank/DDBJ whole genome shotgun (WGS) entry which is preliminary data.</text>
</comment>